<dbReference type="GO" id="GO:0042742">
    <property type="term" value="P:defense response to bacterium"/>
    <property type="evidence" value="ECO:0007669"/>
    <property type="project" value="UniProtKB-ARBA"/>
</dbReference>
<dbReference type="Gene3D" id="3.80.10.10">
    <property type="entry name" value="Ribonuclease Inhibitor"/>
    <property type="match status" value="1"/>
</dbReference>
<dbReference type="GO" id="GO:0002758">
    <property type="term" value="P:innate immune response-activating signaling pathway"/>
    <property type="evidence" value="ECO:0007669"/>
    <property type="project" value="UniProtKB-ARBA"/>
</dbReference>
<dbReference type="PaxDb" id="65489-OBART08G12680.1"/>
<dbReference type="PANTHER" id="PTHR23155">
    <property type="entry name" value="DISEASE RESISTANCE PROTEIN RP"/>
    <property type="match status" value="1"/>
</dbReference>
<dbReference type="FunFam" id="1.10.10.10:FF:000322">
    <property type="entry name" value="Probable disease resistance protein At1g63360"/>
    <property type="match status" value="1"/>
</dbReference>
<evidence type="ECO:0000259" key="8">
    <source>
        <dbReference type="Pfam" id="PF00931"/>
    </source>
</evidence>
<evidence type="ECO:0000259" key="10">
    <source>
        <dbReference type="Pfam" id="PF23559"/>
    </source>
</evidence>
<keyword evidence="6 7" id="KW-0175">Coiled coil</keyword>
<dbReference type="InterPro" id="IPR058922">
    <property type="entry name" value="WHD_DRP"/>
</dbReference>
<reference evidence="12" key="2">
    <citation type="submission" date="2015-03" db="UniProtKB">
        <authorList>
            <consortium name="EnsemblPlants"/>
        </authorList>
    </citation>
    <scope>IDENTIFICATION</scope>
</reference>
<dbReference type="PRINTS" id="PR00364">
    <property type="entry name" value="DISEASERSIST"/>
</dbReference>
<dbReference type="FunFam" id="3.40.50.300:FF:001091">
    <property type="entry name" value="Probable disease resistance protein At1g61300"/>
    <property type="match status" value="1"/>
</dbReference>
<evidence type="ECO:0000256" key="6">
    <source>
        <dbReference type="ARBA" id="ARBA00023054"/>
    </source>
</evidence>
<dbReference type="InterPro" id="IPR044974">
    <property type="entry name" value="Disease_R_plants"/>
</dbReference>
<dbReference type="Gene3D" id="1.10.8.430">
    <property type="entry name" value="Helical domain of apoptotic protease-activating factors"/>
    <property type="match status" value="1"/>
</dbReference>
<dbReference type="AlphaFoldDB" id="A0A0D3GZL5"/>
<dbReference type="GO" id="GO:0009626">
    <property type="term" value="P:plant-type hypersensitive response"/>
    <property type="evidence" value="ECO:0007669"/>
    <property type="project" value="UniProtKB-ARBA"/>
</dbReference>
<sequence>MEAQGAMDSLLKKLTNLLVEECARLKGVRREIRFLRSELNNMHALLQKCAAMENPDIQVKTWTKELRELSHDIEDCVDEYVHGVDTNDHHGHGGIKEFFRRCARRLKTLCTRHRIANQIQELKARVVEVKDQRERYKLDDVAGSSYTSLTIDPRMGALFTEEAHLVGIDGPRDDLVSWLMEGEAEHLNHRKVLSIYGFGGLGKTTLANEVRRKIGPQFGCAALVSVSQKPDFKKILWGILSRITPKGTNLVRDLRETWDESETMLIEKIREILQDKRYFIIIDDIWSASAWDVLKCALPENKNGSRVITTTRIESVAKACCSLPSDRCYKIEPLSELHSRMLLFKRVFGHVDGCPVQITHVSDDILRKCTGLPLAIVSIASLLASRSNTKEQWEKVSTSTGSVLQENHDLEGMKTILSLSYNDLPHYLKPCLLYLSIFPEDYDIERGSLVRRWIAEGLVSEDYGQNVEDVAESYFNELINRSMILPVDIDYDGRVRVCRVHDMMLELMKSKAREENFLTIIGPSPISTKPKGVVRRLSIQYNDGDQKLAPQEVTSLNHVRSFSTFGDCLNQTLPFAYFRVLRVLSLDCELNEDVDLKIICKLHQLKYLRLNAFKLPAEIGELQCLETLEWCSFSWNSLLPDGISRLQHLRHLLVDNEGMLPKDIGSMQALRTLSQFNICDSPVNAVQELGNLRNLRELSISWDEDEPSDARYKEYLSSSLSKLSSCSLKSLSILSARPIPVDFLASLSPPPCLLQRFWMWNSYFQRCPKWIAPLDRLTELKLDVWELEDEDLDLLAHLPALLQFNLWVVPLRKEKIVIKETGFRSLVLFLLWSGLPCLSFQEKSMPKLETLKLMYSACGAELYGSTHSGIQHLKSLKNVHVEIYTAGAIQSNIEAAHRNINHEIAKHPSNLKTNITISSYIYFGEVMNDGNVDEEDSAHLTDNNGGKNQDEDNKLLVVGARKFRQQIKKCHGK</sequence>
<dbReference type="GO" id="GO:0043531">
    <property type="term" value="F:ADP binding"/>
    <property type="evidence" value="ECO:0007669"/>
    <property type="project" value="InterPro"/>
</dbReference>
<dbReference type="Proteomes" id="UP000026960">
    <property type="component" value="Chromosome 8"/>
</dbReference>
<dbReference type="Pfam" id="PF23598">
    <property type="entry name" value="LRR_14"/>
    <property type="match status" value="1"/>
</dbReference>
<evidence type="ECO:0000256" key="1">
    <source>
        <dbReference type="ARBA" id="ARBA00008894"/>
    </source>
</evidence>
<dbReference type="InterPro" id="IPR036388">
    <property type="entry name" value="WH-like_DNA-bd_sf"/>
</dbReference>
<dbReference type="EnsemblPlants" id="OBART08G12680.1">
    <property type="protein sequence ID" value="OBART08G12680.1"/>
    <property type="gene ID" value="OBART08G12680"/>
</dbReference>
<proteinExistence type="inferred from homology"/>
<protein>
    <recommendedName>
        <fullName evidence="14">AAA+ ATPase domain-containing protein</fullName>
    </recommendedName>
</protein>
<feature type="coiled-coil region" evidence="7">
    <location>
        <begin position="112"/>
        <end position="139"/>
    </location>
</feature>
<dbReference type="SUPFAM" id="SSF52540">
    <property type="entry name" value="P-loop containing nucleoside triphosphate hydrolases"/>
    <property type="match status" value="1"/>
</dbReference>
<comment type="similarity">
    <text evidence="1">Belongs to the disease resistance NB-LRR family.</text>
</comment>
<keyword evidence="13" id="KW-1185">Reference proteome</keyword>
<organism evidence="12">
    <name type="scientific">Oryza barthii</name>
    <dbReference type="NCBI Taxonomy" id="65489"/>
    <lineage>
        <taxon>Eukaryota</taxon>
        <taxon>Viridiplantae</taxon>
        <taxon>Streptophyta</taxon>
        <taxon>Embryophyta</taxon>
        <taxon>Tracheophyta</taxon>
        <taxon>Spermatophyta</taxon>
        <taxon>Magnoliopsida</taxon>
        <taxon>Liliopsida</taxon>
        <taxon>Poales</taxon>
        <taxon>Poaceae</taxon>
        <taxon>BOP clade</taxon>
        <taxon>Oryzoideae</taxon>
        <taxon>Oryzeae</taxon>
        <taxon>Oryzinae</taxon>
        <taxon>Oryza</taxon>
    </lineage>
</organism>
<keyword evidence="5" id="KW-0611">Plant defense</keyword>
<feature type="coiled-coil region" evidence="7">
    <location>
        <begin position="25"/>
        <end position="79"/>
    </location>
</feature>
<dbReference type="CDD" id="cd14798">
    <property type="entry name" value="RX-CC_like"/>
    <property type="match status" value="1"/>
</dbReference>
<feature type="domain" description="NB-ARC" evidence="8">
    <location>
        <begin position="174"/>
        <end position="348"/>
    </location>
</feature>
<dbReference type="HOGENOM" id="CLU_000837_25_0_1"/>
<dbReference type="STRING" id="65489.A0A0D3GZL5"/>
<dbReference type="InterPro" id="IPR041118">
    <property type="entry name" value="Rx_N"/>
</dbReference>
<dbReference type="InterPro" id="IPR032675">
    <property type="entry name" value="LRR_dom_sf"/>
</dbReference>
<keyword evidence="2" id="KW-0433">Leucine-rich repeat</keyword>
<feature type="domain" description="Disease resistance protein winged helix" evidence="10">
    <location>
        <begin position="437"/>
        <end position="507"/>
    </location>
</feature>
<dbReference type="InterPro" id="IPR002182">
    <property type="entry name" value="NB-ARC"/>
</dbReference>
<evidence type="ECO:0000313" key="12">
    <source>
        <dbReference type="EnsemblPlants" id="OBART08G12680.1"/>
    </source>
</evidence>
<evidence type="ECO:0000256" key="3">
    <source>
        <dbReference type="ARBA" id="ARBA00022737"/>
    </source>
</evidence>
<dbReference type="InterPro" id="IPR042197">
    <property type="entry name" value="Apaf_helical"/>
</dbReference>
<dbReference type="SUPFAM" id="SSF52058">
    <property type="entry name" value="L domain-like"/>
    <property type="match status" value="1"/>
</dbReference>
<evidence type="ECO:0000256" key="5">
    <source>
        <dbReference type="ARBA" id="ARBA00022821"/>
    </source>
</evidence>
<evidence type="ECO:0000259" key="11">
    <source>
        <dbReference type="Pfam" id="PF23598"/>
    </source>
</evidence>
<keyword evidence="4" id="KW-0547">Nucleotide-binding</keyword>
<dbReference type="PANTHER" id="PTHR23155:SF1167">
    <property type="entry name" value="OS08G0412100 PROTEIN"/>
    <property type="match status" value="1"/>
</dbReference>
<dbReference type="InterPro" id="IPR038005">
    <property type="entry name" value="RX-like_CC"/>
</dbReference>
<name>A0A0D3GZL5_9ORYZ</name>
<dbReference type="eggNOG" id="KOG4658">
    <property type="taxonomic scope" value="Eukaryota"/>
</dbReference>
<keyword evidence="3" id="KW-0677">Repeat</keyword>
<evidence type="ECO:0000256" key="2">
    <source>
        <dbReference type="ARBA" id="ARBA00022614"/>
    </source>
</evidence>
<dbReference type="Pfam" id="PF18052">
    <property type="entry name" value="Rx_N"/>
    <property type="match status" value="1"/>
</dbReference>
<dbReference type="InterPro" id="IPR027417">
    <property type="entry name" value="P-loop_NTPase"/>
</dbReference>
<feature type="domain" description="Disease resistance R13L4/SHOC-2-like LRR" evidence="11">
    <location>
        <begin position="558"/>
        <end position="909"/>
    </location>
</feature>
<dbReference type="InterPro" id="IPR055414">
    <property type="entry name" value="LRR_R13L4/SHOC2-like"/>
</dbReference>
<dbReference type="Gramene" id="OBART08G12680.1">
    <property type="protein sequence ID" value="OBART08G12680.1"/>
    <property type="gene ID" value="OBART08G12680"/>
</dbReference>
<dbReference type="Gene3D" id="1.10.10.10">
    <property type="entry name" value="Winged helix-like DNA-binding domain superfamily/Winged helix DNA-binding domain"/>
    <property type="match status" value="1"/>
</dbReference>
<evidence type="ECO:0000256" key="4">
    <source>
        <dbReference type="ARBA" id="ARBA00022741"/>
    </source>
</evidence>
<evidence type="ECO:0000259" key="9">
    <source>
        <dbReference type="Pfam" id="PF18052"/>
    </source>
</evidence>
<feature type="domain" description="Disease resistance N-terminal" evidence="9">
    <location>
        <begin position="6"/>
        <end position="90"/>
    </location>
</feature>
<dbReference type="Pfam" id="PF23559">
    <property type="entry name" value="WHD_DRP"/>
    <property type="match status" value="1"/>
</dbReference>
<dbReference type="Pfam" id="PF00931">
    <property type="entry name" value="NB-ARC"/>
    <property type="match status" value="1"/>
</dbReference>
<dbReference type="Gene3D" id="3.40.50.300">
    <property type="entry name" value="P-loop containing nucleotide triphosphate hydrolases"/>
    <property type="match status" value="1"/>
</dbReference>
<reference evidence="12" key="1">
    <citation type="journal article" date="2009" name="Rice">
        <title>De Novo Next Generation Sequencing of Plant Genomes.</title>
        <authorList>
            <person name="Rounsley S."/>
            <person name="Marri P.R."/>
            <person name="Yu Y."/>
            <person name="He R."/>
            <person name="Sisneros N."/>
            <person name="Goicoechea J.L."/>
            <person name="Lee S.J."/>
            <person name="Angelova A."/>
            <person name="Kudrna D."/>
            <person name="Luo M."/>
            <person name="Affourtit J."/>
            <person name="Desany B."/>
            <person name="Knight J."/>
            <person name="Niazi F."/>
            <person name="Egholm M."/>
            <person name="Wing R.A."/>
        </authorList>
    </citation>
    <scope>NUCLEOTIDE SEQUENCE [LARGE SCALE GENOMIC DNA]</scope>
    <source>
        <strain evidence="12">cv. IRGC 105608</strain>
    </source>
</reference>
<dbReference type="Gene3D" id="1.20.5.4130">
    <property type="match status" value="1"/>
</dbReference>
<evidence type="ECO:0000313" key="13">
    <source>
        <dbReference type="Proteomes" id="UP000026960"/>
    </source>
</evidence>
<accession>A0A0D3GZL5</accession>
<evidence type="ECO:0008006" key="14">
    <source>
        <dbReference type="Google" id="ProtNLM"/>
    </source>
</evidence>
<evidence type="ECO:0000256" key="7">
    <source>
        <dbReference type="SAM" id="Coils"/>
    </source>
</evidence>